<protein>
    <submittedName>
        <fullName evidence="1">Uncharacterized protein</fullName>
    </submittedName>
</protein>
<feature type="non-terminal residue" evidence="1">
    <location>
        <position position="52"/>
    </location>
</feature>
<name>A0ABD3WCN0_SINWO</name>
<gene>
    <name evidence="1" type="ORF">ACJMK2_039018</name>
</gene>
<reference evidence="1 2" key="1">
    <citation type="submission" date="2024-11" db="EMBL/GenBank/DDBJ databases">
        <title>Chromosome-level genome assembly of the freshwater bivalve Anodonta woodiana.</title>
        <authorList>
            <person name="Chen X."/>
        </authorList>
    </citation>
    <scope>NUCLEOTIDE SEQUENCE [LARGE SCALE GENOMIC DNA]</scope>
    <source>
        <strain evidence="1">MN2024</strain>
        <tissue evidence="1">Gills</tissue>
    </source>
</reference>
<proteinExistence type="predicted"/>
<evidence type="ECO:0000313" key="1">
    <source>
        <dbReference type="EMBL" id="KAL3870993.1"/>
    </source>
</evidence>
<sequence>GHTLLTSDNENGTLLMSFFTNLNEHTIPGEFPGVGNISSIKFFDESFRQNET</sequence>
<comment type="caution">
    <text evidence="1">The sequence shown here is derived from an EMBL/GenBank/DDBJ whole genome shotgun (WGS) entry which is preliminary data.</text>
</comment>
<keyword evidence="2" id="KW-1185">Reference proteome</keyword>
<organism evidence="1 2">
    <name type="scientific">Sinanodonta woodiana</name>
    <name type="common">Chinese pond mussel</name>
    <name type="synonym">Anodonta woodiana</name>
    <dbReference type="NCBI Taxonomy" id="1069815"/>
    <lineage>
        <taxon>Eukaryota</taxon>
        <taxon>Metazoa</taxon>
        <taxon>Spiralia</taxon>
        <taxon>Lophotrochozoa</taxon>
        <taxon>Mollusca</taxon>
        <taxon>Bivalvia</taxon>
        <taxon>Autobranchia</taxon>
        <taxon>Heteroconchia</taxon>
        <taxon>Palaeoheterodonta</taxon>
        <taxon>Unionida</taxon>
        <taxon>Unionoidea</taxon>
        <taxon>Unionidae</taxon>
        <taxon>Unioninae</taxon>
        <taxon>Sinanodonta</taxon>
    </lineage>
</organism>
<dbReference type="AlphaFoldDB" id="A0ABD3WCN0"/>
<evidence type="ECO:0000313" key="2">
    <source>
        <dbReference type="Proteomes" id="UP001634394"/>
    </source>
</evidence>
<dbReference type="Proteomes" id="UP001634394">
    <property type="component" value="Unassembled WGS sequence"/>
</dbReference>
<feature type="non-terminal residue" evidence="1">
    <location>
        <position position="1"/>
    </location>
</feature>
<dbReference type="EMBL" id="JBJQND010000007">
    <property type="protein sequence ID" value="KAL3870993.1"/>
    <property type="molecule type" value="Genomic_DNA"/>
</dbReference>
<accession>A0ABD3WCN0</accession>